<name>B6JZ62_SCHJY</name>
<dbReference type="HOGENOM" id="CLU_073203_0_0_1"/>
<dbReference type="InterPro" id="IPR006594">
    <property type="entry name" value="LisH"/>
</dbReference>
<dbReference type="InterPro" id="IPR024964">
    <property type="entry name" value="CTLH/CRA"/>
</dbReference>
<evidence type="ECO:0000259" key="1">
    <source>
        <dbReference type="PROSITE" id="PS50897"/>
    </source>
</evidence>
<dbReference type="InterPro" id="IPR006595">
    <property type="entry name" value="CTLH_C"/>
</dbReference>
<dbReference type="GO" id="GO:0000502">
    <property type="term" value="C:proteasome complex"/>
    <property type="evidence" value="ECO:0007669"/>
    <property type="project" value="UniProtKB-KW"/>
</dbReference>
<reference evidence="2 4" key="1">
    <citation type="journal article" date="2011" name="Science">
        <title>Comparative functional genomics of the fission yeasts.</title>
        <authorList>
            <person name="Rhind N."/>
            <person name="Chen Z."/>
            <person name="Yassour M."/>
            <person name="Thompson D.A."/>
            <person name="Haas B.J."/>
            <person name="Habib N."/>
            <person name="Wapinski I."/>
            <person name="Roy S."/>
            <person name="Lin M.F."/>
            <person name="Heiman D.I."/>
            <person name="Young S.K."/>
            <person name="Furuya K."/>
            <person name="Guo Y."/>
            <person name="Pidoux A."/>
            <person name="Chen H.M."/>
            <person name="Robbertse B."/>
            <person name="Goldberg J.M."/>
            <person name="Aoki K."/>
            <person name="Bayne E.H."/>
            <person name="Berlin A.M."/>
            <person name="Desjardins C.A."/>
            <person name="Dobbs E."/>
            <person name="Dukaj L."/>
            <person name="Fan L."/>
            <person name="FitzGerald M.G."/>
            <person name="French C."/>
            <person name="Gujja S."/>
            <person name="Hansen K."/>
            <person name="Keifenheim D."/>
            <person name="Levin J.Z."/>
            <person name="Mosher R.A."/>
            <person name="Mueller C.A."/>
            <person name="Pfiffner J."/>
            <person name="Priest M."/>
            <person name="Russ C."/>
            <person name="Smialowska A."/>
            <person name="Swoboda P."/>
            <person name="Sykes S.M."/>
            <person name="Vaughn M."/>
            <person name="Vengrova S."/>
            <person name="Yoder R."/>
            <person name="Zeng Q."/>
            <person name="Allshire R."/>
            <person name="Baulcombe D."/>
            <person name="Birren B.W."/>
            <person name="Brown W."/>
            <person name="Ekwall K."/>
            <person name="Kellis M."/>
            <person name="Leatherwood J."/>
            <person name="Levin H."/>
            <person name="Margalit H."/>
            <person name="Martienssen R."/>
            <person name="Nieduszynski C.A."/>
            <person name="Spatafora J.W."/>
            <person name="Friedman N."/>
            <person name="Dalgaard J.Z."/>
            <person name="Baumann P."/>
            <person name="Niki H."/>
            <person name="Regev A."/>
            <person name="Nusbaum C."/>
        </authorList>
    </citation>
    <scope>NUCLEOTIDE SEQUENCE [LARGE SCALE GENOMIC DNA]</scope>
    <source>
        <strain evidence="4">yFS275 / FY16936</strain>
    </source>
</reference>
<gene>
    <name evidence="3" type="primary">gid8</name>
    <name evidence="2" type="ORF">SJAG_01886</name>
</gene>
<dbReference type="GeneID" id="7048067"/>
<dbReference type="VEuPathDB" id="FungiDB:SJAG_01886"/>
<dbReference type="OrthoDB" id="2415936at2759"/>
<keyword evidence="4" id="KW-1185">Reference proteome</keyword>
<keyword evidence="2" id="KW-0647">Proteasome</keyword>
<evidence type="ECO:0000313" key="4">
    <source>
        <dbReference type="Proteomes" id="UP000001744"/>
    </source>
</evidence>
<proteinExistence type="predicted"/>
<dbReference type="eggNOG" id="KOG2659">
    <property type="taxonomic scope" value="Eukaryota"/>
</dbReference>
<dbReference type="AlphaFoldDB" id="B6JZ62"/>
<dbReference type="PROSITE" id="PS50896">
    <property type="entry name" value="LISH"/>
    <property type="match status" value="1"/>
</dbReference>
<organism evidence="2 4">
    <name type="scientific">Schizosaccharomyces japonicus (strain yFS275 / FY16936)</name>
    <name type="common">Fission yeast</name>
    <dbReference type="NCBI Taxonomy" id="402676"/>
    <lineage>
        <taxon>Eukaryota</taxon>
        <taxon>Fungi</taxon>
        <taxon>Dikarya</taxon>
        <taxon>Ascomycota</taxon>
        <taxon>Taphrinomycotina</taxon>
        <taxon>Schizosaccharomycetes</taxon>
        <taxon>Schizosaccharomycetales</taxon>
        <taxon>Schizosaccharomycetaceae</taxon>
        <taxon>Schizosaccharomyces</taxon>
    </lineage>
</organism>
<dbReference type="PANTHER" id="PTHR12864">
    <property type="entry name" value="RAN BINDING PROTEIN 9-RELATED"/>
    <property type="match status" value="1"/>
</dbReference>
<dbReference type="JaponicusDB" id="SJAG_01886">
    <property type="gene designation" value="gid8"/>
</dbReference>
<accession>B6JZ62</accession>
<dbReference type="SMART" id="SM00757">
    <property type="entry name" value="CRA"/>
    <property type="match status" value="1"/>
</dbReference>
<dbReference type="EMBL" id="KE651168">
    <property type="protein sequence ID" value="EEB06830.1"/>
    <property type="molecule type" value="Genomic_DNA"/>
</dbReference>
<dbReference type="InterPro" id="IPR013144">
    <property type="entry name" value="CRA_dom"/>
</dbReference>
<sequence length="209" mass="23929">MNSLVFDFLVHEGEEEAARCFIKEANLCSTHIPDRMQKRVEICKHVQTGNIEAAINGLNDLSPEILDTNEDLMFSLLRLQLMEKIRPHITSENEEELTKMFQETLDFASENLVPLTRTGHMNKLEDIMALVCFPFTQLPEKFRALVNENQRDIVAKQVNTSILLAEGYTVNSKLDDLLNYYRWSLRQTPNWDVKPSSSSTSEEVSSSSC</sequence>
<dbReference type="Proteomes" id="UP000001744">
    <property type="component" value="Unassembled WGS sequence"/>
</dbReference>
<evidence type="ECO:0000313" key="2">
    <source>
        <dbReference type="EMBL" id="EEB06830.1"/>
    </source>
</evidence>
<dbReference type="InterPro" id="IPR050618">
    <property type="entry name" value="Ubq-SigPath_Reg"/>
</dbReference>
<dbReference type="STRING" id="402676.B6JZ62"/>
<dbReference type="PROSITE" id="PS50897">
    <property type="entry name" value="CTLH"/>
    <property type="match status" value="1"/>
</dbReference>
<dbReference type="RefSeq" id="XP_002173123.1">
    <property type="nucleotide sequence ID" value="XM_002173087.2"/>
</dbReference>
<protein>
    <submittedName>
        <fullName evidence="2">Proteasome-dependent catabolite inactivation protein</fullName>
    </submittedName>
</protein>
<dbReference type="SMART" id="SM00668">
    <property type="entry name" value="CTLH"/>
    <property type="match status" value="1"/>
</dbReference>
<dbReference type="Pfam" id="PF10607">
    <property type="entry name" value="CTLH"/>
    <property type="match status" value="1"/>
</dbReference>
<evidence type="ECO:0000313" key="3">
    <source>
        <dbReference type="JaponicusDB" id="SJAG_01886"/>
    </source>
</evidence>
<feature type="domain" description="CTLH" evidence="1">
    <location>
        <begin position="41"/>
        <end position="92"/>
    </location>
</feature>